<dbReference type="PANTHER" id="PTHR30531:SF12">
    <property type="entry name" value="FLAGELLAR BIOSYNTHETIC PROTEIN FLHB"/>
    <property type="match status" value="1"/>
</dbReference>
<dbReference type="GO" id="GO:0009306">
    <property type="term" value="P:protein secretion"/>
    <property type="evidence" value="ECO:0007669"/>
    <property type="project" value="InterPro"/>
</dbReference>
<protein>
    <submittedName>
        <fullName evidence="1">Uncharacterized protein</fullName>
    </submittedName>
</protein>
<reference evidence="1" key="1">
    <citation type="submission" date="2018-05" db="EMBL/GenBank/DDBJ databases">
        <authorList>
            <person name="Lanie J.A."/>
            <person name="Ng W.-L."/>
            <person name="Kazmierczak K.M."/>
            <person name="Andrzejewski T.M."/>
            <person name="Davidsen T.M."/>
            <person name="Wayne K.J."/>
            <person name="Tettelin H."/>
            <person name="Glass J.I."/>
            <person name="Rusch D."/>
            <person name="Podicherti R."/>
            <person name="Tsui H.-C.T."/>
            <person name="Winkler M.E."/>
        </authorList>
    </citation>
    <scope>NUCLEOTIDE SEQUENCE</scope>
</reference>
<dbReference type="EMBL" id="UINC01013665">
    <property type="protein sequence ID" value="SVA58884.1"/>
    <property type="molecule type" value="Genomic_DNA"/>
</dbReference>
<proteinExistence type="predicted"/>
<dbReference type="PANTHER" id="PTHR30531">
    <property type="entry name" value="FLAGELLAR BIOSYNTHETIC PROTEIN FLHB"/>
    <property type="match status" value="1"/>
</dbReference>
<dbReference type="InterPro" id="IPR006135">
    <property type="entry name" value="T3SS_substrate_exporter"/>
</dbReference>
<sequence>VVILVSDSDEKAGVRARVTDSINSASNELEKIPKAAALSDESQNGKFPRVVARGSGTFAEQILEIAWSNNIKVREDADLAEVLTAIDVDSEIPIEAFAAVAEILSYVYRANAGLIHNDDEEKTNL</sequence>
<name>A0A381X2A4_9ZZZZ</name>
<dbReference type="GO" id="GO:0005886">
    <property type="term" value="C:plasma membrane"/>
    <property type="evidence" value="ECO:0007669"/>
    <property type="project" value="TreeGrafter"/>
</dbReference>
<gene>
    <name evidence="1" type="ORF">METZ01_LOCUS111738</name>
</gene>
<dbReference type="AlphaFoldDB" id="A0A381X2A4"/>
<evidence type="ECO:0000313" key="1">
    <source>
        <dbReference type="EMBL" id="SVA58884.1"/>
    </source>
</evidence>
<dbReference type="InterPro" id="IPR029025">
    <property type="entry name" value="T3SS_substrate_exporter_C"/>
</dbReference>
<feature type="non-terminal residue" evidence="1">
    <location>
        <position position="1"/>
    </location>
</feature>
<dbReference type="Pfam" id="PF01312">
    <property type="entry name" value="Bac_export_2"/>
    <property type="match status" value="1"/>
</dbReference>
<organism evidence="1">
    <name type="scientific">marine metagenome</name>
    <dbReference type="NCBI Taxonomy" id="408172"/>
    <lineage>
        <taxon>unclassified sequences</taxon>
        <taxon>metagenomes</taxon>
        <taxon>ecological metagenomes</taxon>
    </lineage>
</organism>
<accession>A0A381X2A4</accession>
<dbReference type="SUPFAM" id="SSF160544">
    <property type="entry name" value="EscU C-terminal domain-like"/>
    <property type="match status" value="1"/>
</dbReference>
<dbReference type="Gene3D" id="3.40.1690.10">
    <property type="entry name" value="secretion proteins EscU"/>
    <property type="match status" value="1"/>
</dbReference>